<comment type="similarity">
    <text evidence="2">Belongs to the CALHM family.</text>
</comment>
<evidence type="ECO:0000256" key="5">
    <source>
        <dbReference type="ARBA" id="ARBA00022989"/>
    </source>
</evidence>
<evidence type="ECO:0000256" key="2">
    <source>
        <dbReference type="ARBA" id="ARBA00008497"/>
    </source>
</evidence>
<evidence type="ECO:0000256" key="9">
    <source>
        <dbReference type="SAM" id="Phobius"/>
    </source>
</evidence>
<evidence type="ECO:0000313" key="11">
    <source>
        <dbReference type="Proteomes" id="UP000824782"/>
    </source>
</evidence>
<keyword evidence="6" id="KW-0406">Ion transport</keyword>
<keyword evidence="4 9" id="KW-0812">Transmembrane</keyword>
<name>A0AAV6Z666_ENGPU</name>
<evidence type="ECO:0000256" key="7">
    <source>
        <dbReference type="ARBA" id="ARBA00023136"/>
    </source>
</evidence>
<evidence type="ECO:0000256" key="3">
    <source>
        <dbReference type="ARBA" id="ARBA00022448"/>
    </source>
</evidence>
<keyword evidence="8" id="KW-0407">Ion channel</keyword>
<gene>
    <name evidence="10" type="ORF">GDO81_029137</name>
</gene>
<dbReference type="Pfam" id="PF14798">
    <property type="entry name" value="Ca_hom_mod"/>
    <property type="match status" value="1"/>
</dbReference>
<dbReference type="PANTHER" id="PTHR32261">
    <property type="entry name" value="CALCIUM HOMEOSTASIS MODULATOR PROTEIN"/>
    <property type="match status" value="1"/>
</dbReference>
<dbReference type="GO" id="GO:1904669">
    <property type="term" value="P:ATP export"/>
    <property type="evidence" value="ECO:0007669"/>
    <property type="project" value="UniProtKB-ARBA"/>
</dbReference>
<evidence type="ECO:0000256" key="1">
    <source>
        <dbReference type="ARBA" id="ARBA00004141"/>
    </source>
</evidence>
<keyword evidence="11" id="KW-1185">Reference proteome</keyword>
<feature type="transmembrane region" description="Helical" evidence="9">
    <location>
        <begin position="50"/>
        <end position="72"/>
    </location>
</feature>
<dbReference type="InterPro" id="IPR029569">
    <property type="entry name" value="CALHM"/>
</dbReference>
<evidence type="ECO:0000256" key="4">
    <source>
        <dbReference type="ARBA" id="ARBA00022692"/>
    </source>
</evidence>
<accession>A0AAV6Z666</accession>
<keyword evidence="7 9" id="KW-0472">Membrane</keyword>
<dbReference type="AlphaFoldDB" id="A0AAV6Z666"/>
<dbReference type="GO" id="GO:0005261">
    <property type="term" value="F:monoatomic cation channel activity"/>
    <property type="evidence" value="ECO:0007669"/>
    <property type="project" value="TreeGrafter"/>
</dbReference>
<keyword evidence="3" id="KW-0813">Transport</keyword>
<protein>
    <submittedName>
        <fullName evidence="10">Uncharacterized protein</fullName>
    </submittedName>
</protein>
<dbReference type="EMBL" id="WNYA01007702">
    <property type="protein sequence ID" value="KAG8541408.1"/>
    <property type="molecule type" value="Genomic_DNA"/>
</dbReference>
<comment type="subcellular location">
    <subcellularLocation>
        <location evidence="1">Membrane</location>
        <topology evidence="1">Multi-pass membrane protein</topology>
    </subcellularLocation>
</comment>
<comment type="caution">
    <text evidence="10">The sequence shown here is derived from an EMBL/GenBank/DDBJ whole genome shotgun (WGS) entry which is preliminary data.</text>
</comment>
<dbReference type="PANTHER" id="PTHR32261:SF4">
    <property type="entry name" value="CALCIUM HOMEOSTASIS MODULATOR PROTEIN 6"/>
    <property type="match status" value="1"/>
</dbReference>
<evidence type="ECO:0000256" key="6">
    <source>
        <dbReference type="ARBA" id="ARBA00023065"/>
    </source>
</evidence>
<reference evidence="10" key="1">
    <citation type="thesis" date="2020" institute="ProQuest LLC" country="789 East Eisenhower Parkway, Ann Arbor, MI, USA">
        <title>Comparative Genomics and Chromosome Evolution.</title>
        <authorList>
            <person name="Mudd A.B."/>
        </authorList>
    </citation>
    <scope>NUCLEOTIDE SEQUENCE</scope>
    <source>
        <strain evidence="10">237g6f4</strain>
        <tissue evidence="10">Blood</tissue>
    </source>
</reference>
<evidence type="ECO:0000313" key="10">
    <source>
        <dbReference type="EMBL" id="KAG8541408.1"/>
    </source>
</evidence>
<evidence type="ECO:0000256" key="8">
    <source>
        <dbReference type="ARBA" id="ARBA00023303"/>
    </source>
</evidence>
<organism evidence="10 11">
    <name type="scientific">Engystomops pustulosus</name>
    <name type="common">Tungara frog</name>
    <name type="synonym">Physalaemus pustulosus</name>
    <dbReference type="NCBI Taxonomy" id="76066"/>
    <lineage>
        <taxon>Eukaryota</taxon>
        <taxon>Metazoa</taxon>
        <taxon>Chordata</taxon>
        <taxon>Craniata</taxon>
        <taxon>Vertebrata</taxon>
        <taxon>Euteleostomi</taxon>
        <taxon>Amphibia</taxon>
        <taxon>Batrachia</taxon>
        <taxon>Anura</taxon>
        <taxon>Neobatrachia</taxon>
        <taxon>Hyloidea</taxon>
        <taxon>Leptodactylidae</taxon>
        <taxon>Leiuperinae</taxon>
        <taxon>Engystomops</taxon>
    </lineage>
</organism>
<keyword evidence="5 9" id="KW-1133">Transmembrane helix</keyword>
<proteinExistence type="inferred from homology"/>
<feature type="transmembrane region" description="Helical" evidence="9">
    <location>
        <begin position="84"/>
        <end position="107"/>
    </location>
</feature>
<dbReference type="GO" id="GO:0005886">
    <property type="term" value="C:plasma membrane"/>
    <property type="evidence" value="ECO:0007669"/>
    <property type="project" value="TreeGrafter"/>
</dbReference>
<sequence>MEYLKSLHSLISKYQMALGCSALSLMAAVGENLFSSEVFKCPCNDWNHEYGLVFLLVPALLLFLLGIMLNTALWKHSNQRMLSFYILLQVTFYSAFPPLICIALSLLKVHFYECIVSGIPLDYLKDRYCGNNKVCTKELLFIPCVSSLKLNLSKDDMLKIRSNIQAESQQPWPPHQVTGRQCTGAQALFKLRCKSECEVVVRLSGDVLVISEASIKVLGQDFYTVFFGL</sequence>
<dbReference type="Proteomes" id="UP000824782">
    <property type="component" value="Unassembled WGS sequence"/>
</dbReference>